<accession>A0AAV5RDD6</accession>
<dbReference type="Proteomes" id="UP001362899">
    <property type="component" value="Unassembled WGS sequence"/>
</dbReference>
<feature type="region of interest" description="Disordered" evidence="9">
    <location>
        <begin position="50"/>
        <end position="69"/>
    </location>
</feature>
<dbReference type="InterPro" id="IPR036855">
    <property type="entry name" value="Znf_CCCH_sf"/>
</dbReference>
<dbReference type="GO" id="GO:0008270">
    <property type="term" value="F:zinc ion binding"/>
    <property type="evidence" value="ECO:0007669"/>
    <property type="project" value="UniProtKB-KW"/>
</dbReference>
<dbReference type="GO" id="GO:0000398">
    <property type="term" value="P:mRNA splicing, via spliceosome"/>
    <property type="evidence" value="ECO:0007669"/>
    <property type="project" value="InterPro"/>
</dbReference>
<keyword evidence="4 8" id="KW-0863">Zinc-finger</keyword>
<keyword evidence="13" id="KW-1185">Reference proteome</keyword>
<comment type="function">
    <text evidence="6">Involved in the first step of pre-mRNA splicing. Required for cell growth and cell cycle control. Plays a role in the levels of the U1, U4, U5 and U6 snRNAs and the maintenance of the U4/U6 snRNA complex. May provide the link between the 'nineteen complex' NTC spliceosome protein complex and the spliceosome through the U6 snRNA. Associates predominantly with U6 snRNAs in assembled active spliceosomes. Binds directly to the internal stem-loop (ISL) domain of the U6 snRNA and to the pre-mRNA intron near the 5' splice site during the activation and catalytic phases of the spliceosome cycle.</text>
</comment>
<evidence type="ECO:0000259" key="11">
    <source>
        <dbReference type="PROSITE" id="PS50103"/>
    </source>
</evidence>
<keyword evidence="3" id="KW-0677">Repeat</keyword>
<dbReference type="Pfam" id="PF00642">
    <property type="entry name" value="zf-CCCH"/>
    <property type="match status" value="1"/>
</dbReference>
<keyword evidence="5 8" id="KW-0862">Zinc</keyword>
<evidence type="ECO:0000256" key="4">
    <source>
        <dbReference type="ARBA" id="ARBA00022771"/>
    </source>
</evidence>
<dbReference type="InterPro" id="IPR035979">
    <property type="entry name" value="RBD_domain_sf"/>
</dbReference>
<evidence type="ECO:0000256" key="7">
    <source>
        <dbReference type="PROSITE-ProRule" id="PRU00176"/>
    </source>
</evidence>
<dbReference type="PROSITE" id="PS50102">
    <property type="entry name" value="RRM"/>
    <property type="match status" value="1"/>
</dbReference>
<protein>
    <submittedName>
        <fullName evidence="12">Uncharacterized protein</fullName>
    </submittedName>
</protein>
<dbReference type="InterPro" id="IPR000571">
    <property type="entry name" value="Znf_CCCH"/>
</dbReference>
<feature type="domain" description="RRM" evidence="10">
    <location>
        <begin position="94"/>
        <end position="158"/>
    </location>
</feature>
<evidence type="ECO:0000256" key="8">
    <source>
        <dbReference type="PROSITE-ProRule" id="PRU00723"/>
    </source>
</evidence>
<dbReference type="PANTHER" id="PTHR12620">
    <property type="entry name" value="U2 SNRNP AUXILIARY FACTOR, SMALL SUBUNIT"/>
    <property type="match status" value="1"/>
</dbReference>
<dbReference type="Gene3D" id="3.30.70.330">
    <property type="match status" value="1"/>
</dbReference>
<feature type="compositionally biased region" description="Low complexity" evidence="9">
    <location>
        <begin position="53"/>
        <end position="65"/>
    </location>
</feature>
<feature type="zinc finger region" description="C3H1-type" evidence="8">
    <location>
        <begin position="1"/>
        <end position="29"/>
    </location>
</feature>
<dbReference type="SMART" id="SM00356">
    <property type="entry name" value="ZnF_C3H1"/>
    <property type="match status" value="2"/>
</dbReference>
<dbReference type="GO" id="GO:0003723">
    <property type="term" value="F:RNA binding"/>
    <property type="evidence" value="ECO:0007669"/>
    <property type="project" value="UniProtKB-UniRule"/>
</dbReference>
<dbReference type="InterPro" id="IPR000504">
    <property type="entry name" value="RRM_dom"/>
</dbReference>
<dbReference type="InterPro" id="IPR012677">
    <property type="entry name" value="Nucleotide-bd_a/b_plait_sf"/>
</dbReference>
<comment type="subunit">
    <text evidence="1">Associated with the spliceosome.</text>
</comment>
<dbReference type="InterPro" id="IPR009145">
    <property type="entry name" value="U2AF_small"/>
</dbReference>
<keyword evidence="2 8" id="KW-0479">Metal-binding</keyword>
<dbReference type="SUPFAM" id="SSF90229">
    <property type="entry name" value="CCCH zinc finger"/>
    <property type="match status" value="1"/>
</dbReference>
<evidence type="ECO:0000313" key="12">
    <source>
        <dbReference type="EMBL" id="GMM49499.1"/>
    </source>
</evidence>
<evidence type="ECO:0000313" key="13">
    <source>
        <dbReference type="Proteomes" id="UP001362899"/>
    </source>
</evidence>
<name>A0AAV5RDD6_STABA</name>
<evidence type="ECO:0000256" key="9">
    <source>
        <dbReference type="SAM" id="MobiDB-lite"/>
    </source>
</evidence>
<evidence type="ECO:0000256" key="2">
    <source>
        <dbReference type="ARBA" id="ARBA00022723"/>
    </source>
</evidence>
<evidence type="ECO:0000256" key="1">
    <source>
        <dbReference type="ARBA" id="ARBA00011524"/>
    </source>
</evidence>
<comment type="caution">
    <text evidence="12">The sequence shown here is derived from an EMBL/GenBank/DDBJ whole genome shotgun (WGS) entry which is preliminary data.</text>
</comment>
<gene>
    <name evidence="12" type="ORF">DASB73_004570</name>
</gene>
<evidence type="ECO:0000259" key="10">
    <source>
        <dbReference type="PROSITE" id="PS50102"/>
    </source>
</evidence>
<evidence type="ECO:0000256" key="5">
    <source>
        <dbReference type="ARBA" id="ARBA00022833"/>
    </source>
</evidence>
<proteinExistence type="predicted"/>
<dbReference type="SUPFAM" id="SSF54928">
    <property type="entry name" value="RNA-binding domain, RBD"/>
    <property type="match status" value="1"/>
</dbReference>
<reference evidence="12 13" key="1">
    <citation type="journal article" date="2023" name="Elife">
        <title>Identification of key yeast species and microbe-microbe interactions impacting larval growth of Drosophila in the wild.</title>
        <authorList>
            <person name="Mure A."/>
            <person name="Sugiura Y."/>
            <person name="Maeda R."/>
            <person name="Honda K."/>
            <person name="Sakurai N."/>
            <person name="Takahashi Y."/>
            <person name="Watada M."/>
            <person name="Katoh T."/>
            <person name="Gotoh A."/>
            <person name="Gotoh Y."/>
            <person name="Taniguchi I."/>
            <person name="Nakamura K."/>
            <person name="Hayashi T."/>
            <person name="Katayama T."/>
            <person name="Uemura T."/>
            <person name="Hattori Y."/>
        </authorList>
    </citation>
    <scope>NUCLEOTIDE SEQUENCE [LARGE SCALE GENOMIC DNA]</scope>
    <source>
        <strain evidence="12 13">SB-73</strain>
    </source>
</reference>
<dbReference type="PROSITE" id="PS50103">
    <property type="entry name" value="ZF_C3H1"/>
    <property type="match status" value="1"/>
</dbReference>
<evidence type="ECO:0000256" key="3">
    <source>
        <dbReference type="ARBA" id="ARBA00022737"/>
    </source>
</evidence>
<evidence type="ECO:0000256" key="6">
    <source>
        <dbReference type="ARBA" id="ARBA00025224"/>
    </source>
</evidence>
<organism evidence="12 13">
    <name type="scientific">Starmerella bacillaris</name>
    <name type="common">Yeast</name>
    <name type="synonym">Candida zemplinina</name>
    <dbReference type="NCBI Taxonomy" id="1247836"/>
    <lineage>
        <taxon>Eukaryota</taxon>
        <taxon>Fungi</taxon>
        <taxon>Dikarya</taxon>
        <taxon>Ascomycota</taxon>
        <taxon>Saccharomycotina</taxon>
        <taxon>Dipodascomycetes</taxon>
        <taxon>Dipodascales</taxon>
        <taxon>Trichomonascaceae</taxon>
        <taxon>Starmerella</taxon>
    </lineage>
</organism>
<dbReference type="EMBL" id="BTGC01000001">
    <property type="protein sequence ID" value="GMM49499.1"/>
    <property type="molecule type" value="Genomic_DNA"/>
</dbReference>
<dbReference type="PRINTS" id="PR01848">
    <property type="entry name" value="U2AUXFACTOR"/>
</dbReference>
<sequence>MNSTVECQFYHKIGSCRHGNKCIRLHSQPENSPVLVFESILNQLHTNQLDSQTNYNSNSNRNTNNGIKGPNYSGYSFKAPTEPIRLSPDILNMLRELFIEIAIIAPIKEIMVAGNTSPHLLGFVYISFDNEQDAAKVLEVVSNRWFDNRPIFAHYLPAKNIGATLCRDNYRCRRGLDCNYVHPVKDIPLSFWNELFSAQLKSYLH</sequence>
<feature type="domain" description="C3H1-type" evidence="11">
    <location>
        <begin position="1"/>
        <end position="29"/>
    </location>
</feature>
<dbReference type="GO" id="GO:0089701">
    <property type="term" value="C:U2AF complex"/>
    <property type="evidence" value="ECO:0007669"/>
    <property type="project" value="InterPro"/>
</dbReference>
<dbReference type="AlphaFoldDB" id="A0AAV5RDD6"/>
<keyword evidence="7" id="KW-0694">RNA-binding</keyword>